<dbReference type="PIRSF" id="PIRSF000847">
    <property type="entry name" value="Phos_ph_gly_syn"/>
    <property type="match status" value="1"/>
</dbReference>
<keyword evidence="10 18" id="KW-1133">Transmembrane helix</keyword>
<evidence type="ECO:0000256" key="10">
    <source>
        <dbReference type="ARBA" id="ARBA00022989"/>
    </source>
</evidence>
<evidence type="ECO:0000256" key="12">
    <source>
        <dbReference type="ARBA" id="ARBA00023136"/>
    </source>
</evidence>
<dbReference type="Pfam" id="PF01066">
    <property type="entry name" value="CDP-OH_P_transf"/>
    <property type="match status" value="1"/>
</dbReference>
<evidence type="ECO:0000256" key="8">
    <source>
        <dbReference type="ARBA" id="ARBA00022679"/>
    </source>
</evidence>
<dbReference type="EC" id="2.7.8.5" evidence="5 16"/>
<feature type="signal peptide" evidence="19">
    <location>
        <begin position="1"/>
        <end position="27"/>
    </location>
</feature>
<keyword evidence="12 18" id="KW-0472">Membrane</keyword>
<keyword evidence="9 18" id="KW-0812">Transmembrane</keyword>
<evidence type="ECO:0000313" key="21">
    <source>
        <dbReference type="Proteomes" id="UP000249254"/>
    </source>
</evidence>
<keyword evidence="7" id="KW-0444">Lipid biosynthesis</keyword>
<evidence type="ECO:0000256" key="5">
    <source>
        <dbReference type="ARBA" id="ARBA00013170"/>
    </source>
</evidence>
<keyword evidence="8 17" id="KW-0808">Transferase</keyword>
<evidence type="ECO:0000256" key="11">
    <source>
        <dbReference type="ARBA" id="ARBA00023098"/>
    </source>
</evidence>
<keyword evidence="13" id="KW-0594">Phospholipid biosynthesis</keyword>
<feature type="transmembrane region" description="Helical" evidence="18">
    <location>
        <begin position="78"/>
        <end position="99"/>
    </location>
</feature>
<dbReference type="GO" id="GO:0008444">
    <property type="term" value="F:CDP-diacylglycerol-glycerol-3-phosphate 3-phosphatidyltransferase activity"/>
    <property type="evidence" value="ECO:0007669"/>
    <property type="project" value="UniProtKB-UniRule"/>
</dbReference>
<comment type="pathway">
    <text evidence="3">Lipid metabolism.</text>
</comment>
<comment type="similarity">
    <text evidence="4 17">Belongs to the CDP-alcohol phosphatidyltransferase class-I family.</text>
</comment>
<evidence type="ECO:0000256" key="17">
    <source>
        <dbReference type="RuleBase" id="RU003750"/>
    </source>
</evidence>
<dbReference type="GO" id="GO:0016020">
    <property type="term" value="C:membrane"/>
    <property type="evidence" value="ECO:0007669"/>
    <property type="project" value="UniProtKB-SubCell"/>
</dbReference>
<evidence type="ECO:0000256" key="9">
    <source>
        <dbReference type="ARBA" id="ARBA00022692"/>
    </source>
</evidence>
<proteinExistence type="inferred from homology"/>
<dbReference type="AlphaFoldDB" id="A0A328ABB9"/>
<comment type="catalytic activity">
    <reaction evidence="15">
        <text>a CDP-1,2-diacyl-sn-glycerol + sn-glycerol 3-phosphate = a 1,2-diacyl-sn-glycero-3-phospho-(1'-sn-glycero-3'-phosphate) + CMP + H(+)</text>
        <dbReference type="Rhea" id="RHEA:12593"/>
        <dbReference type="ChEBI" id="CHEBI:15378"/>
        <dbReference type="ChEBI" id="CHEBI:57597"/>
        <dbReference type="ChEBI" id="CHEBI:58332"/>
        <dbReference type="ChEBI" id="CHEBI:60110"/>
        <dbReference type="ChEBI" id="CHEBI:60377"/>
        <dbReference type="EC" id="2.7.8.5"/>
    </reaction>
</comment>
<keyword evidence="19" id="KW-0732">Signal</keyword>
<evidence type="ECO:0000313" key="20">
    <source>
        <dbReference type="EMBL" id="RAK51879.1"/>
    </source>
</evidence>
<evidence type="ECO:0000256" key="6">
    <source>
        <dbReference type="ARBA" id="ARBA00014944"/>
    </source>
</evidence>
<feature type="chain" id="PRO_5016290136" description="CDP-diacylglycerol--glycerol-3-phosphate 3-phosphatidyltransferase" evidence="19">
    <location>
        <begin position="28"/>
        <end position="205"/>
    </location>
</feature>
<dbReference type="GO" id="GO:0046474">
    <property type="term" value="P:glycerophospholipid biosynthetic process"/>
    <property type="evidence" value="ECO:0007669"/>
    <property type="project" value="TreeGrafter"/>
</dbReference>
<dbReference type="RefSeq" id="WP_111530441.1">
    <property type="nucleotide sequence ID" value="NZ_JBHRSG010000003.1"/>
</dbReference>
<comment type="pathway">
    <text evidence="2">Phospholipid metabolism; phosphatidylglycerol biosynthesis; phosphatidylglycerol from CDP-diacylglycerol: step 1/2.</text>
</comment>
<gene>
    <name evidence="20" type="primary">pgsA</name>
    <name evidence="20" type="ORF">DJ017_18880</name>
</gene>
<dbReference type="InterPro" id="IPR050324">
    <property type="entry name" value="CDP-alcohol_PTase-I"/>
</dbReference>
<dbReference type="InterPro" id="IPR043130">
    <property type="entry name" value="CDP-OH_PTrfase_TM_dom"/>
</dbReference>
<evidence type="ECO:0000256" key="19">
    <source>
        <dbReference type="SAM" id="SignalP"/>
    </source>
</evidence>
<evidence type="ECO:0000256" key="4">
    <source>
        <dbReference type="ARBA" id="ARBA00010441"/>
    </source>
</evidence>
<dbReference type="NCBIfam" id="TIGR00560">
    <property type="entry name" value="pgsA"/>
    <property type="match status" value="1"/>
</dbReference>
<evidence type="ECO:0000256" key="1">
    <source>
        <dbReference type="ARBA" id="ARBA00004141"/>
    </source>
</evidence>
<dbReference type="Proteomes" id="UP000249254">
    <property type="component" value="Unassembled WGS sequence"/>
</dbReference>
<keyword evidence="14" id="KW-1208">Phospholipid metabolism</keyword>
<dbReference type="EMBL" id="QFYQ01000002">
    <property type="protein sequence ID" value="RAK51879.1"/>
    <property type="molecule type" value="Genomic_DNA"/>
</dbReference>
<dbReference type="PANTHER" id="PTHR14269">
    <property type="entry name" value="CDP-DIACYLGLYCEROL--GLYCEROL-3-PHOSPHATE 3-PHOSPHATIDYLTRANSFERASE-RELATED"/>
    <property type="match status" value="1"/>
</dbReference>
<dbReference type="InterPro" id="IPR004570">
    <property type="entry name" value="Phosphatidylglycerol_P_synth"/>
</dbReference>
<dbReference type="PROSITE" id="PS00379">
    <property type="entry name" value="CDP_ALCOHOL_P_TRANSF"/>
    <property type="match status" value="1"/>
</dbReference>
<evidence type="ECO:0000256" key="2">
    <source>
        <dbReference type="ARBA" id="ARBA00005042"/>
    </source>
</evidence>
<evidence type="ECO:0000256" key="15">
    <source>
        <dbReference type="ARBA" id="ARBA00048586"/>
    </source>
</evidence>
<dbReference type="InterPro" id="IPR048254">
    <property type="entry name" value="CDP_ALCOHOL_P_TRANSF_CS"/>
</dbReference>
<reference evidence="21" key="1">
    <citation type="submission" date="2018-05" db="EMBL/GenBank/DDBJ databases">
        <authorList>
            <person name="Li X."/>
        </authorList>
    </citation>
    <scope>NUCLEOTIDE SEQUENCE [LARGE SCALE GENOMIC DNA]</scope>
    <source>
        <strain evidence="21">LX32</strain>
    </source>
</reference>
<keyword evidence="11" id="KW-0443">Lipid metabolism</keyword>
<dbReference type="OrthoDB" id="9796672at2"/>
<evidence type="ECO:0000256" key="13">
    <source>
        <dbReference type="ARBA" id="ARBA00023209"/>
    </source>
</evidence>
<comment type="caution">
    <text evidence="20">The sequence shown here is derived from an EMBL/GenBank/DDBJ whole genome shotgun (WGS) entry which is preliminary data.</text>
</comment>
<organism evidence="20 21">
    <name type="scientific">Phenylobacterium soli</name>
    <dbReference type="NCBI Taxonomy" id="2170551"/>
    <lineage>
        <taxon>Bacteria</taxon>
        <taxon>Pseudomonadati</taxon>
        <taxon>Pseudomonadota</taxon>
        <taxon>Alphaproteobacteria</taxon>
        <taxon>Caulobacterales</taxon>
        <taxon>Caulobacteraceae</taxon>
        <taxon>Phenylobacterium</taxon>
    </lineage>
</organism>
<evidence type="ECO:0000256" key="14">
    <source>
        <dbReference type="ARBA" id="ARBA00023264"/>
    </source>
</evidence>
<comment type="subcellular location">
    <subcellularLocation>
        <location evidence="1">Membrane</location>
        <topology evidence="1">Multi-pass membrane protein</topology>
    </subcellularLocation>
</comment>
<feature type="transmembrane region" description="Helical" evidence="18">
    <location>
        <begin position="174"/>
        <end position="197"/>
    </location>
</feature>
<keyword evidence="21" id="KW-1185">Reference proteome</keyword>
<evidence type="ECO:0000256" key="3">
    <source>
        <dbReference type="ARBA" id="ARBA00005189"/>
    </source>
</evidence>
<dbReference type="InterPro" id="IPR000462">
    <property type="entry name" value="CDP-OH_P_trans"/>
</dbReference>
<protein>
    <recommendedName>
        <fullName evidence="6 16">CDP-diacylglycerol--glycerol-3-phosphate 3-phosphatidyltransferase</fullName>
        <ecNumber evidence="5 16">2.7.8.5</ecNumber>
    </recommendedName>
</protein>
<dbReference type="Gene3D" id="1.20.120.1760">
    <property type="match status" value="1"/>
</dbReference>
<accession>A0A328ABB9</accession>
<sequence length="205" mass="21848">MKHLPNILTSMRLVLALFMFIALAAAAGDVPGLSNSISPEAQFALQRWAVYAFVVAAVTDFFDGWLARRLNATSVWGAILDPIGDKVLVCGAVLGLLALGPQPMVVLPAGLILFREFTVSALREVGAGKGVKLPVTMLAKWKTTLQLTALALELVIAGWGAFSLPDDPGIREPAALAAHGLFWIAALVTLITGAQYWEQTRKALT</sequence>
<dbReference type="PANTHER" id="PTHR14269:SF62">
    <property type="entry name" value="CDP-DIACYLGLYCEROL--GLYCEROL-3-PHOSPHATE 3-PHOSPHATIDYLTRANSFERASE 1, CHLOROPLASTIC"/>
    <property type="match status" value="1"/>
</dbReference>
<evidence type="ECO:0000256" key="18">
    <source>
        <dbReference type="SAM" id="Phobius"/>
    </source>
</evidence>
<evidence type="ECO:0000256" key="7">
    <source>
        <dbReference type="ARBA" id="ARBA00022516"/>
    </source>
</evidence>
<name>A0A328ABB9_9CAUL</name>
<evidence type="ECO:0000256" key="16">
    <source>
        <dbReference type="NCBIfam" id="TIGR00560"/>
    </source>
</evidence>
<feature type="transmembrane region" description="Helical" evidence="18">
    <location>
        <begin position="48"/>
        <end position="66"/>
    </location>
</feature>